<feature type="domain" description="DUF4032" evidence="1">
    <location>
        <begin position="161"/>
        <end position="264"/>
    </location>
</feature>
<dbReference type="KEGG" id="haby:HLVA_07340"/>
<accession>A0AAU9DXP9</accession>
<sequence>MIKIETYIDAKNSYSKFLKESKGFLWFGKKDENLKSFIEVQKENSAYTSVNLGIKDVLIKDIKGSVQKYMDFNKNFVPKNSVIEERWCSIYLAFVNEKPLPPLELYKIKDEYFVYDGNHRVSVAKFLNFVRIEAEVKEFIPSPTTKENAIYNEKFNFEKKTGLNNINFTEMGQYSRLLKEINDYKEYVENFEKKSLDLEKVSKLWYEKIYEPSIKILEENNILSNFKDRTYDDLFIYLLNHKYFTSEKKGRDIGFSYAVINFINMLKLEDSEDSIIKVNEKVEENLEILKETDARKKLDEVIVRKDDILKKETGLNFKHNFLIIFEIDEFMYKNEIEDFQNGVKLWYKDEFMEFFKCFKKKIAFLSNMYLEKFKIITKNRERAYYSLKNYAIKQSNFESELLIANYILERYIPIIDQLKEVELGEDEFIESYFGIESEYNYISKYEDISFKDAKERYFNSINKSYLQSHGWLLLRFKDEERKKDILDYIINKFKEKLLNKNLFDEIVKKYGPIKRYGTVFKLETAMKVYGDSNWLSEKVLKDLEKLSNNNEILTEFKTRITLYKLKEKREMSLIDFYARVLNYGTYLGKDMKYVDIIDLAIEYLNN</sequence>
<name>A0AAU9DXP9_9FUSO</name>
<evidence type="ECO:0000313" key="3">
    <source>
        <dbReference type="Proteomes" id="UP001321582"/>
    </source>
</evidence>
<dbReference type="RefSeq" id="WP_307905100.1">
    <property type="nucleotide sequence ID" value="NZ_AP027059.1"/>
</dbReference>
<evidence type="ECO:0000259" key="1">
    <source>
        <dbReference type="Pfam" id="PF13224"/>
    </source>
</evidence>
<dbReference type="InterPro" id="IPR025111">
    <property type="entry name" value="DUF4032"/>
</dbReference>
<protein>
    <recommendedName>
        <fullName evidence="1">DUF4032 domain-containing protein</fullName>
    </recommendedName>
</protein>
<dbReference type="InterPro" id="IPR036086">
    <property type="entry name" value="ParB/Sulfiredoxin_sf"/>
</dbReference>
<dbReference type="AlphaFoldDB" id="A0AAU9DXP9"/>
<dbReference type="Proteomes" id="UP001321582">
    <property type="component" value="Chromosome"/>
</dbReference>
<evidence type="ECO:0000313" key="2">
    <source>
        <dbReference type="EMBL" id="BDU50165.1"/>
    </source>
</evidence>
<keyword evidence="3" id="KW-1185">Reference proteome</keyword>
<dbReference type="Pfam" id="PF13224">
    <property type="entry name" value="DUF4032"/>
    <property type="match status" value="1"/>
</dbReference>
<organism evidence="2 3">
    <name type="scientific">Haliovirga abyssi</name>
    <dbReference type="NCBI Taxonomy" id="2996794"/>
    <lineage>
        <taxon>Bacteria</taxon>
        <taxon>Fusobacteriati</taxon>
        <taxon>Fusobacteriota</taxon>
        <taxon>Fusobacteriia</taxon>
        <taxon>Fusobacteriales</taxon>
        <taxon>Haliovirgaceae</taxon>
        <taxon>Haliovirga</taxon>
    </lineage>
</organism>
<dbReference type="EMBL" id="AP027059">
    <property type="protein sequence ID" value="BDU50165.1"/>
    <property type="molecule type" value="Genomic_DNA"/>
</dbReference>
<proteinExistence type="predicted"/>
<dbReference type="SUPFAM" id="SSF110849">
    <property type="entry name" value="ParB/Sulfiredoxin"/>
    <property type="match status" value="1"/>
</dbReference>
<reference evidence="2 3" key="1">
    <citation type="submission" date="2022-11" db="EMBL/GenBank/DDBJ databases">
        <title>Haliovirga abyssi gen. nov., sp. nov., a mesophilic fermentative bacterium isolated from the Iheya North hydrothermal field and the proposal of Haliovirgaceae fam. nov.</title>
        <authorList>
            <person name="Miyazaki U."/>
            <person name="Tame A."/>
            <person name="Miyazaki J."/>
            <person name="Takai K."/>
            <person name="Sawayama S."/>
            <person name="Kitajima M."/>
            <person name="Okamoto A."/>
            <person name="Nakagawa S."/>
        </authorList>
    </citation>
    <scope>NUCLEOTIDE SEQUENCE [LARGE SCALE GENOMIC DNA]</scope>
    <source>
        <strain evidence="2 3">IC12</strain>
    </source>
</reference>
<gene>
    <name evidence="2" type="ORF">HLVA_07340</name>
</gene>